<evidence type="ECO:0000313" key="7">
    <source>
        <dbReference type="EMBL" id="QDV88814.1"/>
    </source>
</evidence>
<dbReference type="EMBL" id="CP036432">
    <property type="protein sequence ID" value="QDV87617.1"/>
    <property type="molecule type" value="Genomic_DNA"/>
</dbReference>
<sequence length="385" mass="43021">MSTLAEAIAKHGPAYLAKLPDPLPESLYQVARVISLLPFCRTGALGGVLYRCDGCGQTHWTGRSCGNRHCATCGHEKSQRWIEKHQKRLLPVHHFFVTFTVPREVGLVLRANQREGYRSLFDASAQSIRDVGAATKALKGCKLGYFGVLHTWGRDPLVYHPHIHYIIPGGGVKVDEEGAAIGWQSTPQGFLFRHGTLVRVYKAKLADELRRCGLYDSVPREAWKKNFVVDIEAVGNAWGSLRYLAPYIHRVAISDKRIVSVTDSSVSYTVTPTKAKRTIERNVKGVKFVEGFAQHILPSGFQKVRHYGWMSSNSAIRLDELQLLVWMHLGWVYWLASGHAPQPERLVSEPRCAHCGGDLRVVTVSFDPMPLPRGPPPAAFQRRAN</sequence>
<organism evidence="5 8">
    <name type="scientific">Stieleria magnilauensis</name>
    <dbReference type="NCBI Taxonomy" id="2527963"/>
    <lineage>
        <taxon>Bacteria</taxon>
        <taxon>Pseudomonadati</taxon>
        <taxon>Planctomycetota</taxon>
        <taxon>Planctomycetia</taxon>
        <taxon>Pirellulales</taxon>
        <taxon>Pirellulaceae</taxon>
        <taxon>Stieleria</taxon>
    </lineage>
</organism>
<dbReference type="Pfam" id="PF04986">
    <property type="entry name" value="Y2_Tnp"/>
    <property type="match status" value="1"/>
</dbReference>
<evidence type="ECO:0000313" key="3">
    <source>
        <dbReference type="EMBL" id="QDV81886.1"/>
    </source>
</evidence>
<evidence type="ECO:0000313" key="8">
    <source>
        <dbReference type="Proteomes" id="UP000318081"/>
    </source>
</evidence>
<dbReference type="Pfam" id="PF14319">
    <property type="entry name" value="Zn_Tnp_IS91"/>
    <property type="match status" value="1"/>
</dbReference>
<accession>A0ABX5Y0R1</accession>
<protein>
    <submittedName>
        <fullName evidence="5">Transposase</fullName>
    </submittedName>
</protein>
<evidence type="ECO:0000259" key="2">
    <source>
        <dbReference type="Pfam" id="PF14319"/>
    </source>
</evidence>
<dbReference type="EMBL" id="CP036432">
    <property type="protein sequence ID" value="QDV81886.1"/>
    <property type="molecule type" value="Genomic_DNA"/>
</dbReference>
<evidence type="ECO:0000313" key="6">
    <source>
        <dbReference type="EMBL" id="QDV88798.1"/>
    </source>
</evidence>
<dbReference type="PANTHER" id="PTHR37023:SF1">
    <property type="entry name" value="ISSOD25 TRANSPOSASE TNPA_ISSOD25"/>
    <property type="match status" value="1"/>
</dbReference>
<dbReference type="RefSeq" id="WP_145207619.1">
    <property type="nucleotide sequence ID" value="NZ_CP036432.1"/>
</dbReference>
<feature type="domain" description="Transposase zinc-binding" evidence="2">
    <location>
        <begin position="9"/>
        <end position="101"/>
    </location>
</feature>
<evidence type="ECO:0000313" key="5">
    <source>
        <dbReference type="EMBL" id="QDV87855.1"/>
    </source>
</evidence>
<name>A0ABX5Y0R1_9BACT</name>
<reference evidence="5 8" key="1">
    <citation type="submission" date="2019-02" db="EMBL/GenBank/DDBJ databases">
        <title>Deep-cultivation of Planctomycetes and their phenomic and genomic characterization uncovers novel biology.</title>
        <authorList>
            <person name="Wiegand S."/>
            <person name="Jogler M."/>
            <person name="Boedeker C."/>
            <person name="Pinto D."/>
            <person name="Vollmers J."/>
            <person name="Rivas-Marin E."/>
            <person name="Kohn T."/>
            <person name="Peeters S.H."/>
            <person name="Heuer A."/>
            <person name="Rast P."/>
            <person name="Oberbeckmann S."/>
            <person name="Bunk B."/>
            <person name="Jeske O."/>
            <person name="Meyerdierks A."/>
            <person name="Storesund J.E."/>
            <person name="Kallscheuer N."/>
            <person name="Luecker S."/>
            <person name="Lage O.M."/>
            <person name="Pohl T."/>
            <person name="Merkel B.J."/>
            <person name="Hornburger P."/>
            <person name="Mueller R.-W."/>
            <person name="Bruemmer F."/>
            <person name="Labrenz M."/>
            <person name="Spormann A.M."/>
            <person name="Op den Camp H."/>
            <person name="Overmann J."/>
            <person name="Amann R."/>
            <person name="Jetten M.S.M."/>
            <person name="Mascher T."/>
            <person name="Medema M.H."/>
            <person name="Devos D.P."/>
            <person name="Kaster A.-K."/>
            <person name="Ovreas L."/>
            <person name="Rohde M."/>
            <person name="Galperin M.Y."/>
            <person name="Jogler C."/>
        </authorList>
    </citation>
    <scope>NUCLEOTIDE SEQUENCE [LARGE SCALE GENOMIC DNA]</scope>
    <source>
        <strain evidence="5 8">TBK1r</strain>
    </source>
</reference>
<dbReference type="InterPro" id="IPR007069">
    <property type="entry name" value="Transposase_32"/>
</dbReference>
<keyword evidence="8" id="KW-1185">Reference proteome</keyword>
<evidence type="ECO:0000313" key="4">
    <source>
        <dbReference type="EMBL" id="QDV87617.1"/>
    </source>
</evidence>
<dbReference type="EMBL" id="CP036432">
    <property type="protein sequence ID" value="QDV87855.1"/>
    <property type="molecule type" value="Genomic_DNA"/>
</dbReference>
<dbReference type="EMBL" id="CP036432">
    <property type="protein sequence ID" value="QDV88814.1"/>
    <property type="molecule type" value="Genomic_DNA"/>
</dbReference>
<dbReference type="EMBL" id="CP036432">
    <property type="protein sequence ID" value="QDV88798.1"/>
    <property type="molecule type" value="Genomic_DNA"/>
</dbReference>
<proteinExistence type="predicted"/>
<dbReference type="PANTHER" id="PTHR37023">
    <property type="entry name" value="TRANSPOSASE"/>
    <property type="match status" value="1"/>
</dbReference>
<dbReference type="InterPro" id="IPR026889">
    <property type="entry name" value="Zn_Tnp"/>
</dbReference>
<evidence type="ECO:0000259" key="1">
    <source>
        <dbReference type="Pfam" id="PF04986"/>
    </source>
</evidence>
<feature type="domain" description="Transposase IS801/IS1294" evidence="1">
    <location>
        <begin position="144"/>
        <end position="312"/>
    </location>
</feature>
<gene>
    <name evidence="3" type="ORF">TBK1r_08080</name>
    <name evidence="4" type="ORF">TBK1r_66480</name>
    <name evidence="5" type="ORF">TBK1r_68870</name>
    <name evidence="6" type="ORF">TBK1r_78330</name>
    <name evidence="7" type="ORF">TBK1r_78490</name>
</gene>
<dbReference type="Proteomes" id="UP000318081">
    <property type="component" value="Chromosome"/>
</dbReference>